<dbReference type="InterPro" id="IPR043159">
    <property type="entry name" value="Lectin_gal-bd_sf"/>
</dbReference>
<evidence type="ECO:0000256" key="1">
    <source>
        <dbReference type="SAM" id="SignalP"/>
    </source>
</evidence>
<accession>A0A820E270</accession>
<dbReference type="Pfam" id="PF02140">
    <property type="entry name" value="SUEL_Lectin"/>
    <property type="match status" value="1"/>
</dbReference>
<dbReference type="Gene3D" id="2.60.120.740">
    <property type="match status" value="1"/>
</dbReference>
<organism evidence="3 4">
    <name type="scientific">Rotaria magnacalcarata</name>
    <dbReference type="NCBI Taxonomy" id="392030"/>
    <lineage>
        <taxon>Eukaryota</taxon>
        <taxon>Metazoa</taxon>
        <taxon>Spiralia</taxon>
        <taxon>Gnathifera</taxon>
        <taxon>Rotifera</taxon>
        <taxon>Eurotatoria</taxon>
        <taxon>Bdelloidea</taxon>
        <taxon>Philodinida</taxon>
        <taxon>Philodinidae</taxon>
        <taxon>Rotaria</taxon>
    </lineage>
</organism>
<name>A0A820E270_9BILA</name>
<evidence type="ECO:0000313" key="4">
    <source>
        <dbReference type="Proteomes" id="UP000663866"/>
    </source>
</evidence>
<feature type="domain" description="SUEL-type lectin" evidence="2">
    <location>
        <begin position="112"/>
        <end position="198"/>
    </location>
</feature>
<proteinExistence type="predicted"/>
<dbReference type="GO" id="GO:0030246">
    <property type="term" value="F:carbohydrate binding"/>
    <property type="evidence" value="ECO:0007669"/>
    <property type="project" value="InterPro"/>
</dbReference>
<keyword evidence="4" id="KW-1185">Reference proteome</keyword>
<dbReference type="PROSITE" id="PS50228">
    <property type="entry name" value="SUEL_LECTIN"/>
    <property type="match status" value="1"/>
</dbReference>
<dbReference type="Proteomes" id="UP000663866">
    <property type="component" value="Unassembled WGS sequence"/>
</dbReference>
<sequence>MLTILCHLAYIISLTLALYETEKLHNHQANADPFLIEIYWTTHDYNLHTVASLQVVTNPLATREFSPVHQQVFANLKQLNAEYTRYAVWFPYPKLAVAELDPPSGIFQCGNVGENFSVNLSCEQNGGVISQVDFASYGTSAGACGQMQQGTCHAANSSEIIQRVCIGQKTCSIPATSDIFGDPCKGIPKRLLIQIQCNPPQNNTYYNFNYLDTMLQDFLDATDGHSRIISFSTQPNWLFKLDAPHIYPDNASLADWRYPVGTELVDDTMHALGDYYGRLVAWYTRG</sequence>
<feature type="non-terminal residue" evidence="3">
    <location>
        <position position="1"/>
    </location>
</feature>
<gene>
    <name evidence="3" type="ORF">OVN521_LOCUS28534</name>
</gene>
<comment type="caution">
    <text evidence="3">The sequence shown here is derived from an EMBL/GenBank/DDBJ whole genome shotgun (WGS) entry which is preliminary data.</text>
</comment>
<dbReference type="InterPro" id="IPR000922">
    <property type="entry name" value="Lectin_gal-bd_dom"/>
</dbReference>
<evidence type="ECO:0000313" key="3">
    <source>
        <dbReference type="EMBL" id="CAF4241440.1"/>
    </source>
</evidence>
<feature type="chain" id="PRO_5032581042" description="SUEL-type lectin domain-containing protein" evidence="1">
    <location>
        <begin position="18"/>
        <end position="286"/>
    </location>
</feature>
<protein>
    <recommendedName>
        <fullName evidence="2">SUEL-type lectin domain-containing protein</fullName>
    </recommendedName>
</protein>
<keyword evidence="1" id="KW-0732">Signal</keyword>
<dbReference type="PANTHER" id="PTHR46780">
    <property type="entry name" value="PROTEIN EVA-1"/>
    <property type="match status" value="1"/>
</dbReference>
<dbReference type="AlphaFoldDB" id="A0A820E270"/>
<reference evidence="3" key="1">
    <citation type="submission" date="2021-02" db="EMBL/GenBank/DDBJ databases">
        <authorList>
            <person name="Nowell W R."/>
        </authorList>
    </citation>
    <scope>NUCLEOTIDE SEQUENCE</scope>
</reference>
<dbReference type="EMBL" id="CAJOBG010008353">
    <property type="protein sequence ID" value="CAF4241440.1"/>
    <property type="molecule type" value="Genomic_DNA"/>
</dbReference>
<feature type="signal peptide" evidence="1">
    <location>
        <begin position="1"/>
        <end position="17"/>
    </location>
</feature>
<dbReference type="CDD" id="cd22842">
    <property type="entry name" value="Gal_Rha_Lectin_BGal"/>
    <property type="match status" value="1"/>
</dbReference>
<evidence type="ECO:0000259" key="2">
    <source>
        <dbReference type="PROSITE" id="PS50228"/>
    </source>
</evidence>